<sequence length="493" mass="55633">MPSGVALPSQFCADKTPETKHRDPIDCGYYYICGVENRVRQRCAPGTFFHEVSKTCEFPENVPTCVEQLYGDANAENSHNLEGLVEYQVTVVGNHSPGQGTDQPVSVDLETRGAAFRSQAREASRNMIETPSKISRFDEAIVHKDGVGSRRGTENGALSTLKPFDKSYQQNEDTEKTPSEIDTKSSQLIHISEHHESQVEFCVGKIQGNYPDSTDCRYFYQCSVSLSRKHECAPGTVFNPKLKFCDHPANVPSCKGTSDVLKTTEKPIEIFTEKNVPIVTSTTTETPPLDSNTMEVQTEKMVIATNKEKQPSKTRRIVINYRQGTDNKAIKEREDKITRHDSSELSTNRRFDLKPTVQKSSKFDMALSSANRKNTNKENQLTRKQSILGTLFEKLRQRSRKTPRTDSSQLQNGLQVLTRRNGGLLHPEIRQFLVPIADSKGRLGWYYPIPMRDKTGKIVVRYLHVPRPFENSARFRSPRQNGNGISSRTKDTP</sequence>
<dbReference type="PROSITE" id="PS50940">
    <property type="entry name" value="CHIT_BIND_II"/>
    <property type="match status" value="2"/>
</dbReference>
<evidence type="ECO:0000256" key="3">
    <source>
        <dbReference type="ARBA" id="ARBA00022737"/>
    </source>
</evidence>
<dbReference type="Proteomes" id="UP001186944">
    <property type="component" value="Unassembled WGS sequence"/>
</dbReference>
<dbReference type="InterPro" id="IPR036508">
    <property type="entry name" value="Chitin-bd_dom_sf"/>
</dbReference>
<dbReference type="InterPro" id="IPR002557">
    <property type="entry name" value="Chitin-bd_dom"/>
</dbReference>
<evidence type="ECO:0000256" key="1">
    <source>
        <dbReference type="ARBA" id="ARBA00022669"/>
    </source>
</evidence>
<feature type="compositionally biased region" description="Polar residues" evidence="6">
    <location>
        <begin position="478"/>
        <end position="487"/>
    </location>
</feature>
<dbReference type="SUPFAM" id="SSF57625">
    <property type="entry name" value="Invertebrate chitin-binding proteins"/>
    <property type="match status" value="2"/>
</dbReference>
<reference evidence="8" key="1">
    <citation type="submission" date="2019-08" db="EMBL/GenBank/DDBJ databases">
        <title>The improved chromosome-level genome for the pearl oyster Pinctada fucata martensii using PacBio sequencing and Hi-C.</title>
        <authorList>
            <person name="Zheng Z."/>
        </authorList>
    </citation>
    <scope>NUCLEOTIDE SEQUENCE</scope>
    <source>
        <strain evidence="8">ZZ-2019</strain>
        <tissue evidence="8">Adductor muscle</tissue>
    </source>
</reference>
<dbReference type="Gene3D" id="2.170.140.10">
    <property type="entry name" value="Chitin binding domain"/>
    <property type="match status" value="2"/>
</dbReference>
<evidence type="ECO:0000256" key="4">
    <source>
        <dbReference type="ARBA" id="ARBA00023157"/>
    </source>
</evidence>
<dbReference type="SMART" id="SM00494">
    <property type="entry name" value="ChtBD2"/>
    <property type="match status" value="2"/>
</dbReference>
<accession>A0AA88XRM4</accession>
<name>A0AA88XRM4_PINIB</name>
<gene>
    <name evidence="8" type="ORF">FSP39_011750</name>
</gene>
<evidence type="ECO:0000313" key="9">
    <source>
        <dbReference type="Proteomes" id="UP001186944"/>
    </source>
</evidence>
<dbReference type="GO" id="GO:0008061">
    <property type="term" value="F:chitin binding"/>
    <property type="evidence" value="ECO:0007669"/>
    <property type="project" value="UniProtKB-KW"/>
</dbReference>
<evidence type="ECO:0000259" key="7">
    <source>
        <dbReference type="PROSITE" id="PS50940"/>
    </source>
</evidence>
<dbReference type="PANTHER" id="PTHR23301">
    <property type="entry name" value="CHITIN BINDING PERITROPHIN-A"/>
    <property type="match status" value="1"/>
</dbReference>
<dbReference type="InterPro" id="IPR051940">
    <property type="entry name" value="Chitin_bind-dev_reg"/>
</dbReference>
<feature type="region of interest" description="Disordered" evidence="6">
    <location>
        <begin position="147"/>
        <end position="181"/>
    </location>
</feature>
<keyword evidence="4" id="KW-1015">Disulfide bond</keyword>
<keyword evidence="1" id="KW-0147">Chitin-binding</keyword>
<dbReference type="Pfam" id="PF01607">
    <property type="entry name" value="CBM_14"/>
    <property type="match status" value="2"/>
</dbReference>
<dbReference type="GO" id="GO:0005576">
    <property type="term" value="C:extracellular region"/>
    <property type="evidence" value="ECO:0007669"/>
    <property type="project" value="InterPro"/>
</dbReference>
<keyword evidence="5" id="KW-0325">Glycoprotein</keyword>
<keyword evidence="3" id="KW-0677">Repeat</keyword>
<organism evidence="8 9">
    <name type="scientific">Pinctada imbricata</name>
    <name type="common">Atlantic pearl-oyster</name>
    <name type="synonym">Pinctada martensii</name>
    <dbReference type="NCBI Taxonomy" id="66713"/>
    <lineage>
        <taxon>Eukaryota</taxon>
        <taxon>Metazoa</taxon>
        <taxon>Spiralia</taxon>
        <taxon>Lophotrochozoa</taxon>
        <taxon>Mollusca</taxon>
        <taxon>Bivalvia</taxon>
        <taxon>Autobranchia</taxon>
        <taxon>Pteriomorphia</taxon>
        <taxon>Pterioida</taxon>
        <taxon>Pterioidea</taxon>
        <taxon>Pteriidae</taxon>
        <taxon>Pinctada</taxon>
    </lineage>
</organism>
<keyword evidence="9" id="KW-1185">Reference proteome</keyword>
<evidence type="ECO:0000256" key="2">
    <source>
        <dbReference type="ARBA" id="ARBA00022729"/>
    </source>
</evidence>
<dbReference type="EMBL" id="VSWD01000010">
    <property type="protein sequence ID" value="KAK3090423.1"/>
    <property type="molecule type" value="Genomic_DNA"/>
</dbReference>
<evidence type="ECO:0000313" key="8">
    <source>
        <dbReference type="EMBL" id="KAK3090423.1"/>
    </source>
</evidence>
<comment type="caution">
    <text evidence="8">The sequence shown here is derived from an EMBL/GenBank/DDBJ whole genome shotgun (WGS) entry which is preliminary data.</text>
</comment>
<proteinExistence type="predicted"/>
<protein>
    <recommendedName>
        <fullName evidence="7">Chitin-binding type-2 domain-containing protein</fullName>
    </recommendedName>
</protein>
<keyword evidence="2" id="KW-0732">Signal</keyword>
<evidence type="ECO:0000256" key="5">
    <source>
        <dbReference type="ARBA" id="ARBA00023180"/>
    </source>
</evidence>
<dbReference type="AlphaFoldDB" id="A0AA88XRM4"/>
<feature type="domain" description="Chitin-binding type-2" evidence="7">
    <location>
        <begin position="9"/>
        <end position="67"/>
    </location>
</feature>
<feature type="domain" description="Chitin-binding type-2" evidence="7">
    <location>
        <begin position="199"/>
        <end position="256"/>
    </location>
</feature>
<feature type="region of interest" description="Disordered" evidence="6">
    <location>
        <begin position="472"/>
        <end position="493"/>
    </location>
</feature>
<dbReference type="PANTHER" id="PTHR23301:SF0">
    <property type="entry name" value="CHITIN-BINDING TYPE-2 DOMAIN-CONTAINING PROTEIN-RELATED"/>
    <property type="match status" value="1"/>
</dbReference>
<evidence type="ECO:0000256" key="6">
    <source>
        <dbReference type="SAM" id="MobiDB-lite"/>
    </source>
</evidence>